<evidence type="ECO:0000256" key="3">
    <source>
        <dbReference type="ARBA" id="ARBA00022786"/>
    </source>
</evidence>
<dbReference type="InterPro" id="IPR016024">
    <property type="entry name" value="ARM-type_fold"/>
</dbReference>
<evidence type="ECO:0000256" key="1">
    <source>
        <dbReference type="ARBA" id="ARBA00007657"/>
    </source>
</evidence>
<feature type="compositionally biased region" description="Acidic residues" evidence="4">
    <location>
        <begin position="376"/>
        <end position="414"/>
    </location>
</feature>
<dbReference type="Pfam" id="PF25782">
    <property type="entry name" value="TPR_CAND1"/>
    <property type="match status" value="1"/>
</dbReference>
<protein>
    <recommendedName>
        <fullName evidence="5">TATA-binding protein interacting (TIP20) domain-containing protein</fullName>
    </recommendedName>
</protein>
<feature type="region of interest" description="Disordered" evidence="4">
    <location>
        <begin position="910"/>
        <end position="929"/>
    </location>
</feature>
<sequence length="1389" mass="150588">MSSSGSNAVTLNALLKKTEHYDKDERYMAISDLCEALKRHAASSTSYSSSPSLPLIDASTERRICTAVLSLLDDSSNDVQTVAVKTLGVLLTTVQEELVAEIADKLCTLVLDSTKSDLHDVYAIGLTTLITKIPLHMGDVVSHRLVGRLIDGIRLSSNSSFILVSCFELMTHLVSRFGTMPNVKRQHDAILQISLLQLSSTETVVRKRAGSTIGVMSRVLSDALLHQLVDRLLRQIDLAEGVGKSGKRRARAARANSTTTDPIADTRAILRTMCTVSGEVGHRLTQSQIDCIIPIFLRFCDAEDAMSGDDEASEDESVSMEETEEAVELANELRESCFAGFSSFVLRCPKEVMPHLKSIVGASLAYMRYDPNYSYGDEEEGEEEDGAESSDVEEFSEDEDEYSEEEDEEDDDDDASWKVRRGAIQALTAVVESTKLQNMDPSSLWTEEYSWRKDQSMKTTVAGALVKRFKEREENCRVAVIDCFTRLLAMTVAAAKNGMISLESGEEESGVPVIDLRSKYVPAIVKACETQLEAKKGGERTKTSALALLSTLCVAPGGIGGPTQIESVFAHIHSILSPDPKHRTISTGLTKSIKLDALCLVRIMMTCDQHDASCIKHAFLSTLLGEVCNAVQEDWYKVIAEALRVLAEVPSLLLLEKEWKAQQMTDEDSPNNTEETNQVAKALYDAIEPRLAAHDLDQEIKECALVASAQLLSVLHPSLSTEQQHRLLSLLLERLKNETTRIAAMKTLPILASSSKSSRLDVSPILSNVVSELASLLRQQSRGVKQSALESLDMVIQCHGQDCGGDQDVELYDGVLRELGMIIVDSDLHISHLSLRASISVLKVCPSSGPSAKKHVLPPALVLSTSPLLQDLALESLLSLLEQLVVSDAVDFHELLTSLQGRLTNDIGGNSTSGMGVGTSTSSSSGGGSKQAVSNLARCIAVITAATTPSNRDKVVENLISSLQSAIVAGGDGGVGVSAQEVQLALLASGDLGRKVNLAAMAGGVAPNLLHIYLSFFDASSEDAKHAAAYALGRASVGAMDVFLPAILNALEQNSQKKQYLLLSALRELIHCYQTGGGADGGDISSSVPLILPHLVSHCSDKEEGVRTMVAECMGSLTCLEPGVMLPHLQELVATHGGKDVDDNEEGGGRKDALSCWTVATAIKFAIAAHADPSKLAGFMPSFLRLLSERDLSVRNAALLMVYSSVHHTPQLVAGLMQEHILPSLHELAQLNLKRVVDLGPFKHTVDDALPLRKAALSIFSTCLEKCPASIDIPAFMPILGKALGDVEDIQLQAHQIIISMCYRHPIPLVGAVEAFVDPLQKTIDKKTGQKTGTELERAHEWIKSGLRTMIALSNLDGVMNCRKFAEFVERTKRNEKYHRFFVALEEER</sequence>
<dbReference type="Pfam" id="PF08623">
    <property type="entry name" value="TIP120"/>
    <property type="match status" value="1"/>
</dbReference>
<comment type="similarity">
    <text evidence="1">Belongs to the CAND family.</text>
</comment>
<evidence type="ECO:0000259" key="5">
    <source>
        <dbReference type="Pfam" id="PF08623"/>
    </source>
</evidence>
<accession>A0A7S2EL72</accession>
<evidence type="ECO:0000256" key="4">
    <source>
        <dbReference type="SAM" id="MobiDB-lite"/>
    </source>
</evidence>
<dbReference type="Gene3D" id="1.25.10.10">
    <property type="entry name" value="Leucine-rich Repeat Variant"/>
    <property type="match status" value="1"/>
</dbReference>
<proteinExistence type="inferred from homology"/>
<feature type="region of interest" description="Disordered" evidence="4">
    <location>
        <begin position="307"/>
        <end position="326"/>
    </location>
</feature>
<organism evidence="6">
    <name type="scientific">Ditylum brightwellii</name>
    <dbReference type="NCBI Taxonomy" id="49249"/>
    <lineage>
        <taxon>Eukaryota</taxon>
        <taxon>Sar</taxon>
        <taxon>Stramenopiles</taxon>
        <taxon>Ochrophyta</taxon>
        <taxon>Bacillariophyta</taxon>
        <taxon>Mediophyceae</taxon>
        <taxon>Lithodesmiophycidae</taxon>
        <taxon>Lithodesmiales</taxon>
        <taxon>Lithodesmiaceae</taxon>
        <taxon>Ditylum</taxon>
    </lineage>
</organism>
<feature type="region of interest" description="Disordered" evidence="4">
    <location>
        <begin position="373"/>
        <end position="416"/>
    </location>
</feature>
<keyword evidence="2" id="KW-0677">Repeat</keyword>
<reference evidence="6" key="1">
    <citation type="submission" date="2021-01" db="EMBL/GenBank/DDBJ databases">
        <authorList>
            <person name="Corre E."/>
            <person name="Pelletier E."/>
            <person name="Niang G."/>
            <person name="Scheremetjew M."/>
            <person name="Finn R."/>
            <person name="Kale V."/>
            <person name="Holt S."/>
            <person name="Cochrane G."/>
            <person name="Meng A."/>
            <person name="Brown T."/>
            <person name="Cohen L."/>
        </authorList>
    </citation>
    <scope>NUCLEOTIDE SEQUENCE</scope>
    <source>
        <strain evidence="6">Pop2</strain>
    </source>
</reference>
<dbReference type="EMBL" id="HBGN01027819">
    <property type="protein sequence ID" value="CAD9343684.1"/>
    <property type="molecule type" value="Transcribed_RNA"/>
</dbReference>
<evidence type="ECO:0000313" key="6">
    <source>
        <dbReference type="EMBL" id="CAD9343684.1"/>
    </source>
</evidence>
<feature type="domain" description="TATA-binding protein interacting (TIP20)" evidence="5">
    <location>
        <begin position="1219"/>
        <end position="1372"/>
    </location>
</feature>
<keyword evidence="3" id="KW-0833">Ubl conjugation pathway</keyword>
<feature type="compositionally biased region" description="Low complexity" evidence="4">
    <location>
        <begin position="910"/>
        <end position="924"/>
    </location>
</feature>
<dbReference type="InterPro" id="IPR039852">
    <property type="entry name" value="CAND1/CAND2"/>
</dbReference>
<dbReference type="PANTHER" id="PTHR12696">
    <property type="entry name" value="TIP120"/>
    <property type="match status" value="1"/>
</dbReference>
<dbReference type="InterPro" id="IPR013932">
    <property type="entry name" value="TATA-bd_TIP120"/>
</dbReference>
<dbReference type="InterPro" id="IPR011989">
    <property type="entry name" value="ARM-like"/>
</dbReference>
<evidence type="ECO:0000256" key="2">
    <source>
        <dbReference type="ARBA" id="ARBA00022737"/>
    </source>
</evidence>
<gene>
    <name evidence="6" type="ORF">DBRI1063_LOCUS17961</name>
</gene>
<dbReference type="GO" id="GO:0010265">
    <property type="term" value="P:SCF complex assembly"/>
    <property type="evidence" value="ECO:0007669"/>
    <property type="project" value="InterPro"/>
</dbReference>
<dbReference type="SUPFAM" id="SSF48371">
    <property type="entry name" value="ARM repeat"/>
    <property type="match status" value="1"/>
</dbReference>
<name>A0A7S2EL72_9STRA</name>